<reference evidence="10" key="1">
    <citation type="submission" date="2015-08" db="EMBL/GenBank/DDBJ databases">
        <authorList>
            <person name="Varghese N."/>
        </authorList>
    </citation>
    <scope>NUCLEOTIDE SEQUENCE [LARGE SCALE GENOMIC DNA]</scope>
    <source>
        <strain evidence="10">DSM 23407</strain>
    </source>
</reference>
<feature type="transmembrane region" description="Helical" evidence="7">
    <location>
        <begin position="242"/>
        <end position="258"/>
    </location>
</feature>
<feature type="domain" description="TRAP C4-dicarboxylate transport system permease DctM subunit" evidence="8">
    <location>
        <begin position="8"/>
        <end position="418"/>
    </location>
</feature>
<evidence type="ECO:0000256" key="7">
    <source>
        <dbReference type="RuleBase" id="RU369079"/>
    </source>
</evidence>
<feature type="transmembrane region" description="Helical" evidence="7">
    <location>
        <begin position="398"/>
        <end position="422"/>
    </location>
</feature>
<comment type="function">
    <text evidence="7">Part of the tripartite ATP-independent periplasmic (TRAP) transport system.</text>
</comment>
<feature type="transmembrane region" description="Helical" evidence="7">
    <location>
        <begin position="167"/>
        <end position="193"/>
    </location>
</feature>
<dbReference type="PANTHER" id="PTHR33362:SF4">
    <property type="entry name" value="2,3-DIKETO-L-GULONATE TRAP TRANSPORTER LARGE PERMEASE PROTEIN YIAN"/>
    <property type="match status" value="1"/>
</dbReference>
<gene>
    <name evidence="9" type="ORF">Ga0061067_11416</name>
</gene>
<dbReference type="OrthoDB" id="9790209at2"/>
<keyword evidence="6 7" id="KW-0472">Membrane</keyword>
<dbReference type="GO" id="GO:0005886">
    <property type="term" value="C:plasma membrane"/>
    <property type="evidence" value="ECO:0007669"/>
    <property type="project" value="UniProtKB-SubCell"/>
</dbReference>
<name>A0A0K6I931_9HYPH</name>
<feature type="transmembrane region" description="Helical" evidence="7">
    <location>
        <begin position="214"/>
        <end position="236"/>
    </location>
</feature>
<keyword evidence="3 7" id="KW-0997">Cell inner membrane</keyword>
<dbReference type="NCBIfam" id="TIGR00786">
    <property type="entry name" value="dctM"/>
    <property type="match status" value="1"/>
</dbReference>
<organism evidence="9 10">
    <name type="scientific">Pannonibacter indicus</name>
    <dbReference type="NCBI Taxonomy" id="466044"/>
    <lineage>
        <taxon>Bacteria</taxon>
        <taxon>Pseudomonadati</taxon>
        <taxon>Pseudomonadota</taxon>
        <taxon>Alphaproteobacteria</taxon>
        <taxon>Hyphomicrobiales</taxon>
        <taxon>Stappiaceae</taxon>
        <taxon>Pannonibacter</taxon>
    </lineage>
</organism>
<feature type="transmembrane region" description="Helical" evidence="7">
    <location>
        <begin position="278"/>
        <end position="295"/>
    </location>
</feature>
<sequence>MTWFIIIALMFALFALNMRIYLAMFAAVVAYFVFFSSVPLQISVQRIIAPTQNPSLLAIPFFVLLGTLLGTTGIAGRLMKLADLMVGRLTGGLGHTNVMLSTLMGGISASNLADAAMMCRILVPEMRRQGYSAGAAAAITACGSLITPIIPPGIALIIYALVADVSIGAMFTAGIIPGLLCAVLLITAVWINARRKGLKPSRESWPTAAETKTTLIGAWPAIFLVLVIVGGIRLSIFTPTEAGAVATVFTLAIGFLIYREMKLSDVGRAFAETGRQTASILLVIMTSSALAWIFSVERAGVAMAEIITSLTTDPWVFLIAVNVLLLVLGMFIEGTALMIILVPLLKPVVMQLGIDPVHFGIVMILNLSIGTLTPPVGTVLLMVCNLTGAKLVEFLRDGWIFLATLLVALLLVTFVPAFSLALI</sequence>
<evidence type="ECO:0000256" key="5">
    <source>
        <dbReference type="ARBA" id="ARBA00022989"/>
    </source>
</evidence>
<evidence type="ECO:0000313" key="10">
    <source>
        <dbReference type="Proteomes" id="UP000183900"/>
    </source>
</evidence>
<dbReference type="RefSeq" id="WP_055456746.1">
    <property type="nucleotide sequence ID" value="NZ_CYHE01000014.1"/>
</dbReference>
<dbReference type="InterPro" id="IPR004681">
    <property type="entry name" value="TRAP_DctM"/>
</dbReference>
<keyword evidence="5 7" id="KW-1133">Transmembrane helix</keyword>
<dbReference type="PIRSF" id="PIRSF006066">
    <property type="entry name" value="HI0050"/>
    <property type="match status" value="1"/>
</dbReference>
<feature type="transmembrane region" description="Helical" evidence="7">
    <location>
        <begin position="357"/>
        <end position="383"/>
    </location>
</feature>
<evidence type="ECO:0000256" key="3">
    <source>
        <dbReference type="ARBA" id="ARBA00022519"/>
    </source>
</evidence>
<protein>
    <recommendedName>
        <fullName evidence="7">TRAP transporter large permease protein</fullName>
    </recommendedName>
</protein>
<evidence type="ECO:0000256" key="4">
    <source>
        <dbReference type="ARBA" id="ARBA00022692"/>
    </source>
</evidence>
<keyword evidence="7" id="KW-0813">Transport</keyword>
<keyword evidence="4 7" id="KW-0812">Transmembrane</keyword>
<proteinExistence type="inferred from homology"/>
<dbReference type="Proteomes" id="UP000183900">
    <property type="component" value="Unassembled WGS sequence"/>
</dbReference>
<comment type="subunit">
    <text evidence="7">The complex comprises the extracytoplasmic solute receptor protein and the two transmembrane proteins.</text>
</comment>
<feature type="transmembrane region" description="Helical" evidence="7">
    <location>
        <begin position="56"/>
        <end position="78"/>
    </location>
</feature>
<comment type="similarity">
    <text evidence="7">Belongs to the TRAP transporter large permease family.</text>
</comment>
<accession>A0A0K6I931</accession>
<evidence type="ECO:0000259" key="8">
    <source>
        <dbReference type="Pfam" id="PF06808"/>
    </source>
</evidence>
<keyword evidence="10" id="KW-1185">Reference proteome</keyword>
<evidence type="ECO:0000256" key="1">
    <source>
        <dbReference type="ARBA" id="ARBA00004429"/>
    </source>
</evidence>
<dbReference type="PANTHER" id="PTHR33362">
    <property type="entry name" value="SIALIC ACID TRAP TRANSPORTER PERMEASE PROTEIN SIAT-RELATED"/>
    <property type="match status" value="1"/>
</dbReference>
<keyword evidence="2" id="KW-1003">Cell membrane</keyword>
<dbReference type="Pfam" id="PF06808">
    <property type="entry name" value="DctM"/>
    <property type="match status" value="1"/>
</dbReference>
<feature type="transmembrane region" description="Helical" evidence="7">
    <location>
        <begin position="98"/>
        <end position="123"/>
    </location>
</feature>
<dbReference type="EMBL" id="CYHE01000014">
    <property type="protein sequence ID" value="CUA99625.1"/>
    <property type="molecule type" value="Genomic_DNA"/>
</dbReference>
<feature type="transmembrane region" description="Helical" evidence="7">
    <location>
        <begin position="6"/>
        <end position="35"/>
    </location>
</feature>
<dbReference type="InterPro" id="IPR010656">
    <property type="entry name" value="DctM"/>
</dbReference>
<evidence type="ECO:0000256" key="2">
    <source>
        <dbReference type="ARBA" id="ARBA00022475"/>
    </source>
</evidence>
<feature type="transmembrane region" description="Helical" evidence="7">
    <location>
        <begin position="135"/>
        <end position="161"/>
    </location>
</feature>
<dbReference type="AlphaFoldDB" id="A0A0K6I931"/>
<evidence type="ECO:0000313" key="9">
    <source>
        <dbReference type="EMBL" id="CUA99625.1"/>
    </source>
</evidence>
<feature type="transmembrane region" description="Helical" evidence="7">
    <location>
        <begin position="315"/>
        <end position="345"/>
    </location>
</feature>
<evidence type="ECO:0000256" key="6">
    <source>
        <dbReference type="ARBA" id="ARBA00023136"/>
    </source>
</evidence>
<dbReference type="GO" id="GO:0022857">
    <property type="term" value="F:transmembrane transporter activity"/>
    <property type="evidence" value="ECO:0007669"/>
    <property type="project" value="UniProtKB-UniRule"/>
</dbReference>
<comment type="subcellular location">
    <subcellularLocation>
        <location evidence="1 7">Cell inner membrane</location>
        <topology evidence="1 7">Multi-pass membrane protein</topology>
    </subcellularLocation>
</comment>